<organism evidence="1 2">
    <name type="scientific">Fistulina hepatica ATCC 64428</name>
    <dbReference type="NCBI Taxonomy" id="1128425"/>
    <lineage>
        <taxon>Eukaryota</taxon>
        <taxon>Fungi</taxon>
        <taxon>Dikarya</taxon>
        <taxon>Basidiomycota</taxon>
        <taxon>Agaricomycotina</taxon>
        <taxon>Agaricomycetes</taxon>
        <taxon>Agaricomycetidae</taxon>
        <taxon>Agaricales</taxon>
        <taxon>Fistulinaceae</taxon>
        <taxon>Fistulina</taxon>
    </lineage>
</organism>
<evidence type="ECO:0000313" key="2">
    <source>
        <dbReference type="Proteomes" id="UP000054144"/>
    </source>
</evidence>
<gene>
    <name evidence="1" type="ORF">FISHEDRAFT_74961</name>
</gene>
<reference evidence="1 2" key="1">
    <citation type="journal article" date="2015" name="Fungal Genet. Biol.">
        <title>Evolution of novel wood decay mechanisms in Agaricales revealed by the genome sequences of Fistulina hepatica and Cylindrobasidium torrendii.</title>
        <authorList>
            <person name="Floudas D."/>
            <person name="Held B.W."/>
            <person name="Riley R."/>
            <person name="Nagy L.G."/>
            <person name="Koehler G."/>
            <person name="Ransdell A.S."/>
            <person name="Younus H."/>
            <person name="Chow J."/>
            <person name="Chiniquy J."/>
            <person name="Lipzen A."/>
            <person name="Tritt A."/>
            <person name="Sun H."/>
            <person name="Haridas S."/>
            <person name="LaButti K."/>
            <person name="Ohm R.A."/>
            <person name="Kues U."/>
            <person name="Blanchette R.A."/>
            <person name="Grigoriev I.V."/>
            <person name="Minto R.E."/>
            <person name="Hibbett D.S."/>
        </authorList>
    </citation>
    <scope>NUCLEOTIDE SEQUENCE [LARGE SCALE GENOMIC DNA]</scope>
    <source>
        <strain evidence="1 2">ATCC 64428</strain>
    </source>
</reference>
<protein>
    <submittedName>
        <fullName evidence="1">Uncharacterized protein</fullName>
    </submittedName>
</protein>
<sequence>MADSRFEVSGRSFLFINVPPIDRFPLMLGQPSNWNFSIINLNSYANLSPIWSLISAHIIKGYTMTVAAGVFVTLVWEIMFDGLLCNGPPILQVFLDVFMQPRKYNILEGFGPWLLNLNICIPTEIVPLFILFALTLVFSGEYSPTKSLHDQLKYARSNTDRVLLFVLEDLDLSRLPSPVSLIVLSMFSLAQPPRLTE</sequence>
<keyword evidence="2" id="KW-1185">Reference proteome</keyword>
<name>A0A0D7A7Z4_9AGAR</name>
<dbReference type="AlphaFoldDB" id="A0A0D7A7Z4"/>
<dbReference type="EMBL" id="KN882011">
    <property type="protein sequence ID" value="KIY47142.1"/>
    <property type="molecule type" value="Genomic_DNA"/>
</dbReference>
<accession>A0A0D7A7Z4</accession>
<proteinExistence type="predicted"/>
<dbReference type="Proteomes" id="UP000054144">
    <property type="component" value="Unassembled WGS sequence"/>
</dbReference>
<evidence type="ECO:0000313" key="1">
    <source>
        <dbReference type="EMBL" id="KIY47142.1"/>
    </source>
</evidence>
<dbReference type="OrthoDB" id="2874149at2759"/>